<evidence type="ECO:0000256" key="1">
    <source>
        <dbReference type="SAM" id="MobiDB-lite"/>
    </source>
</evidence>
<dbReference type="RefSeq" id="WP_056948151.1">
    <property type="nucleotide sequence ID" value="NZ_AZEE01000028.1"/>
</dbReference>
<dbReference type="PATRIC" id="fig|1423776.4.peg.1288"/>
<accession>A0A0R1LR07</accession>
<feature type="compositionally biased region" description="Basic and acidic residues" evidence="1">
    <location>
        <begin position="1"/>
        <end position="19"/>
    </location>
</feature>
<comment type="caution">
    <text evidence="3">The sequence shown here is derived from an EMBL/GenBank/DDBJ whole genome shotgun (WGS) entry which is preliminary data.</text>
</comment>
<dbReference type="STRING" id="1423776.FD04_GL001274"/>
<keyword evidence="4" id="KW-1185">Reference proteome</keyword>
<keyword evidence="2" id="KW-1133">Transmembrane helix</keyword>
<proteinExistence type="predicted"/>
<protein>
    <submittedName>
        <fullName evidence="3">Uncharacterized protein</fullName>
    </submittedName>
</protein>
<keyword evidence="2" id="KW-0812">Transmembrane</keyword>
<dbReference type="Proteomes" id="UP000051160">
    <property type="component" value="Unassembled WGS sequence"/>
</dbReference>
<reference evidence="3 4" key="1">
    <citation type="journal article" date="2015" name="Genome Announc.">
        <title>Expanding the biotechnology potential of lactobacilli through comparative genomics of 213 strains and associated genera.</title>
        <authorList>
            <person name="Sun Z."/>
            <person name="Harris H.M."/>
            <person name="McCann A."/>
            <person name="Guo C."/>
            <person name="Argimon S."/>
            <person name="Zhang W."/>
            <person name="Yang X."/>
            <person name="Jeffery I.B."/>
            <person name="Cooney J.C."/>
            <person name="Kagawa T.F."/>
            <person name="Liu W."/>
            <person name="Song Y."/>
            <person name="Salvetti E."/>
            <person name="Wrobel A."/>
            <person name="Rasinkangas P."/>
            <person name="Parkhill J."/>
            <person name="Rea M.C."/>
            <person name="O'Sullivan O."/>
            <person name="Ritari J."/>
            <person name="Douillard F.P."/>
            <person name="Paul Ross R."/>
            <person name="Yang R."/>
            <person name="Briner A.E."/>
            <person name="Felis G.E."/>
            <person name="de Vos W.M."/>
            <person name="Barrangou R."/>
            <person name="Klaenhammer T.R."/>
            <person name="Caufield P.W."/>
            <person name="Cui Y."/>
            <person name="Zhang H."/>
            <person name="O'Toole P.W."/>
        </authorList>
    </citation>
    <scope>NUCLEOTIDE SEQUENCE [LARGE SCALE GENOMIC DNA]</scope>
    <source>
        <strain evidence="3 4">DSM 19909</strain>
    </source>
</reference>
<evidence type="ECO:0000256" key="2">
    <source>
        <dbReference type="SAM" id="Phobius"/>
    </source>
</evidence>
<name>A0A0R1LR07_9LACO</name>
<dbReference type="AlphaFoldDB" id="A0A0R1LR07"/>
<keyword evidence="2" id="KW-0472">Membrane</keyword>
<evidence type="ECO:0000313" key="4">
    <source>
        <dbReference type="Proteomes" id="UP000051160"/>
    </source>
</evidence>
<sequence>MTNIALHDDQQPTDERDQPLSRSAYRQQQRQEQVDFDKRDKQRLRAEKRYAKQHSEPTYDEATQTSLTEAKIARLKYRLNWTIFGLSAGIIIVFLILFFVEF</sequence>
<feature type="compositionally biased region" description="Polar residues" evidence="1">
    <location>
        <begin position="20"/>
        <end position="31"/>
    </location>
</feature>
<dbReference type="EMBL" id="AZEE01000028">
    <property type="protein sequence ID" value="KRK98293.1"/>
    <property type="molecule type" value="Genomic_DNA"/>
</dbReference>
<evidence type="ECO:0000313" key="3">
    <source>
        <dbReference type="EMBL" id="KRK98293.1"/>
    </source>
</evidence>
<organism evidence="3 4">
    <name type="scientific">Secundilactobacillus odoratitofui DSM 19909 = JCM 15043</name>
    <dbReference type="NCBI Taxonomy" id="1423776"/>
    <lineage>
        <taxon>Bacteria</taxon>
        <taxon>Bacillati</taxon>
        <taxon>Bacillota</taxon>
        <taxon>Bacilli</taxon>
        <taxon>Lactobacillales</taxon>
        <taxon>Lactobacillaceae</taxon>
        <taxon>Secundilactobacillus</taxon>
    </lineage>
</organism>
<feature type="transmembrane region" description="Helical" evidence="2">
    <location>
        <begin position="81"/>
        <end position="100"/>
    </location>
</feature>
<feature type="region of interest" description="Disordered" evidence="1">
    <location>
        <begin position="1"/>
        <end position="38"/>
    </location>
</feature>
<gene>
    <name evidence="3" type="ORF">FD04_GL001274</name>
</gene>